<gene>
    <name evidence="1" type="ORF">F0L68_40055</name>
</gene>
<keyword evidence="1" id="KW-0670">Pyruvate</keyword>
<dbReference type="InterPro" id="IPR039556">
    <property type="entry name" value="ICL/PEPM"/>
</dbReference>
<keyword evidence="1" id="KW-0456">Lyase</keyword>
<reference evidence="1 2" key="1">
    <citation type="submission" date="2019-09" db="EMBL/GenBank/DDBJ databases">
        <title>Goodfellowia gen. nov., a new genus of the Pseudonocardineae related to Actinoalloteichus, containing Goodfellowia coeruleoviolacea gen. nov., comb. nov. gen. nov., comb. nov.</title>
        <authorList>
            <person name="Labeda D."/>
        </authorList>
    </citation>
    <scope>NUCLEOTIDE SEQUENCE [LARGE SCALE GENOMIC DNA]</scope>
    <source>
        <strain evidence="1 2">AN110305</strain>
    </source>
</reference>
<dbReference type="SUPFAM" id="SSF51621">
    <property type="entry name" value="Phosphoenolpyruvate/pyruvate domain"/>
    <property type="match status" value="1"/>
</dbReference>
<reference evidence="1 2" key="2">
    <citation type="submission" date="2019-09" db="EMBL/GenBank/DDBJ databases">
        <authorList>
            <person name="Jin C."/>
        </authorList>
    </citation>
    <scope>NUCLEOTIDE SEQUENCE [LARGE SCALE GENOMIC DNA]</scope>
    <source>
        <strain evidence="1 2">AN110305</strain>
    </source>
</reference>
<comment type="caution">
    <text evidence="1">The sequence shown here is derived from an EMBL/GenBank/DDBJ whole genome shotgun (WGS) entry which is preliminary data.</text>
</comment>
<dbReference type="InterPro" id="IPR040442">
    <property type="entry name" value="Pyrv_kinase-like_dom_sf"/>
</dbReference>
<dbReference type="Pfam" id="PF13714">
    <property type="entry name" value="PEP_mutase"/>
    <property type="match status" value="1"/>
</dbReference>
<dbReference type="RefSeq" id="WP_149855149.1">
    <property type="nucleotide sequence ID" value="NZ_VUOB01000108.1"/>
</dbReference>
<name>A0A5B2W9Z0_9PSEU</name>
<dbReference type="EMBL" id="VUOB01000108">
    <property type="protein sequence ID" value="KAA2247678.1"/>
    <property type="molecule type" value="Genomic_DNA"/>
</dbReference>
<evidence type="ECO:0000313" key="2">
    <source>
        <dbReference type="Proteomes" id="UP000323454"/>
    </source>
</evidence>
<keyword evidence="2" id="KW-1185">Reference proteome</keyword>
<accession>A0A5B2W9Z0</accession>
<evidence type="ECO:0000313" key="1">
    <source>
        <dbReference type="EMBL" id="KAA2247678.1"/>
    </source>
</evidence>
<dbReference type="Proteomes" id="UP000323454">
    <property type="component" value="Unassembled WGS sequence"/>
</dbReference>
<protein>
    <submittedName>
        <fullName evidence="1">Isocitrate lyase/phosphoenolpyruvate mutase family protein</fullName>
    </submittedName>
</protein>
<dbReference type="InterPro" id="IPR015813">
    <property type="entry name" value="Pyrv/PenolPyrv_kinase-like_dom"/>
</dbReference>
<dbReference type="Gene3D" id="6.10.250.2750">
    <property type="match status" value="1"/>
</dbReference>
<dbReference type="CDD" id="cd00377">
    <property type="entry name" value="ICL_PEPM"/>
    <property type="match status" value="1"/>
</dbReference>
<dbReference type="PANTHER" id="PTHR42905">
    <property type="entry name" value="PHOSPHOENOLPYRUVATE CARBOXYLASE"/>
    <property type="match status" value="1"/>
</dbReference>
<sequence length="277" mass="28104">MTKIHQDKALLFHSLHGGGQVLVLANAWDVASARVVEQAGATAVATTSAGVAWSLGAPDGDELARDRAIELIARVAAAVDVPVTADIESGFADTADGVGETIEGVLAAGAVGVNLEDAWHGGTAPVRPTEDQAERIAAARAAADRADIPLFVNARIDIYLRGVGDPATRVAATVARAEAYLAAGANGVFVPGVVDPATVAELVKAIDAPLNVLSGFGAPTVGEFAALGVARVSLGSALAQSAYGLVQRSVRELLTTGTYAALAESMDYGTLNSLLQK</sequence>
<dbReference type="Gene3D" id="3.20.20.60">
    <property type="entry name" value="Phosphoenolpyruvate-binding domains"/>
    <property type="match status" value="1"/>
</dbReference>
<dbReference type="AlphaFoldDB" id="A0A5B2W9Z0"/>
<proteinExistence type="predicted"/>
<dbReference type="GO" id="GO:0016829">
    <property type="term" value="F:lyase activity"/>
    <property type="evidence" value="ECO:0007669"/>
    <property type="project" value="UniProtKB-KW"/>
</dbReference>
<dbReference type="OrthoDB" id="9780430at2"/>
<dbReference type="PANTHER" id="PTHR42905:SF16">
    <property type="entry name" value="CARBOXYPHOSPHONOENOLPYRUVATE PHOSPHONOMUTASE-LIKE PROTEIN (AFU_ORTHOLOGUE AFUA_5G07230)"/>
    <property type="match status" value="1"/>
</dbReference>
<organism evidence="1 2">
    <name type="scientific">Solihabitans fulvus</name>
    <dbReference type="NCBI Taxonomy" id="1892852"/>
    <lineage>
        <taxon>Bacteria</taxon>
        <taxon>Bacillati</taxon>
        <taxon>Actinomycetota</taxon>
        <taxon>Actinomycetes</taxon>
        <taxon>Pseudonocardiales</taxon>
        <taxon>Pseudonocardiaceae</taxon>
        <taxon>Solihabitans</taxon>
    </lineage>
</organism>